<dbReference type="PANTHER" id="PTHR33048">
    <property type="entry name" value="PTH11-LIKE INTEGRAL MEMBRANE PROTEIN (AFU_ORTHOLOGUE AFUA_5G11245)"/>
    <property type="match status" value="1"/>
</dbReference>
<feature type="transmembrane region" description="Helical" evidence="7">
    <location>
        <begin position="41"/>
        <end position="64"/>
    </location>
</feature>
<keyword evidence="3 7" id="KW-1133">Transmembrane helix</keyword>
<proteinExistence type="inferred from homology"/>
<evidence type="ECO:0000256" key="5">
    <source>
        <dbReference type="ARBA" id="ARBA00038359"/>
    </source>
</evidence>
<dbReference type="RefSeq" id="XP_040696521.1">
    <property type="nucleotide sequence ID" value="XM_040853128.1"/>
</dbReference>
<dbReference type="Pfam" id="PF20684">
    <property type="entry name" value="Fung_rhodopsin"/>
    <property type="match status" value="1"/>
</dbReference>
<dbReference type="GeneID" id="63769201"/>
<dbReference type="Proteomes" id="UP000184356">
    <property type="component" value="Unassembled WGS sequence"/>
</dbReference>
<dbReference type="AlphaFoldDB" id="A0A1L9SZY0"/>
<dbReference type="GO" id="GO:0016020">
    <property type="term" value="C:membrane"/>
    <property type="evidence" value="ECO:0007669"/>
    <property type="project" value="UniProtKB-SubCell"/>
</dbReference>
<comment type="similarity">
    <text evidence="5">Belongs to the SAT4 family.</text>
</comment>
<dbReference type="PANTHER" id="PTHR33048:SF166">
    <property type="entry name" value="PTH11-LIKE INTEGRAL MEMBRANE PROTEIN"/>
    <property type="match status" value="1"/>
</dbReference>
<gene>
    <name evidence="9" type="ORF">ASPSYDRAFT_95517</name>
</gene>
<feature type="compositionally biased region" description="Basic and acidic residues" evidence="6">
    <location>
        <begin position="313"/>
        <end position="330"/>
    </location>
</feature>
<feature type="transmembrane region" description="Helical" evidence="7">
    <location>
        <begin position="129"/>
        <end position="147"/>
    </location>
</feature>
<organism evidence="9 10">
    <name type="scientific">Aspergillus sydowii CBS 593.65</name>
    <dbReference type="NCBI Taxonomy" id="1036612"/>
    <lineage>
        <taxon>Eukaryota</taxon>
        <taxon>Fungi</taxon>
        <taxon>Dikarya</taxon>
        <taxon>Ascomycota</taxon>
        <taxon>Pezizomycotina</taxon>
        <taxon>Eurotiomycetes</taxon>
        <taxon>Eurotiomycetidae</taxon>
        <taxon>Eurotiales</taxon>
        <taxon>Aspergillaceae</taxon>
        <taxon>Aspergillus</taxon>
        <taxon>Aspergillus subgen. Nidulantes</taxon>
    </lineage>
</organism>
<evidence type="ECO:0000256" key="6">
    <source>
        <dbReference type="SAM" id="MobiDB-lite"/>
    </source>
</evidence>
<keyword evidence="2 7" id="KW-0812">Transmembrane</keyword>
<name>A0A1L9SZY0_9EURO</name>
<dbReference type="EMBL" id="KV878600">
    <property type="protein sequence ID" value="OJJ52715.1"/>
    <property type="molecule type" value="Genomic_DNA"/>
</dbReference>
<feature type="compositionally biased region" description="Basic and acidic residues" evidence="6">
    <location>
        <begin position="262"/>
        <end position="271"/>
    </location>
</feature>
<evidence type="ECO:0000256" key="1">
    <source>
        <dbReference type="ARBA" id="ARBA00004141"/>
    </source>
</evidence>
<feature type="domain" description="Rhodopsin" evidence="8">
    <location>
        <begin position="25"/>
        <end position="260"/>
    </location>
</feature>
<protein>
    <recommendedName>
        <fullName evidence="8">Rhodopsin domain-containing protein</fullName>
    </recommendedName>
</protein>
<keyword evidence="10" id="KW-1185">Reference proteome</keyword>
<evidence type="ECO:0000259" key="8">
    <source>
        <dbReference type="Pfam" id="PF20684"/>
    </source>
</evidence>
<sequence>MDEDLTTTLTLVGLFGGLSILLMALRLFMRRYRNQDFILSDYLTMLCIIFILARSALTTFVLLWGNNNMARPAPNLSELEIYRRTVGSQMTLANRAIYNTYLWVQKGVVLLLCGRVLTGLPEPEMVVKIYWFVLLGSLVAVQGTTFGECRPARLYWQVVPDPGDCVKANTQLVTLVALNITTDAMLILLPMPWLIRVRKSWWKRLQYISLFSIGLLLIAIAIVRLPYYASSTAQVNRNTWGSVEEFFAAFVANVPTLFTLRKDPNKEREEESTSSARARPRFTPNQFHDTDLFETNVQLGTVTAVEGDMGMGVEKEGERGRARGRSRGDSRLNGQASEENLIPDGMFTGDGGGDRGRGR</sequence>
<dbReference type="InterPro" id="IPR052337">
    <property type="entry name" value="SAT4-like"/>
</dbReference>
<dbReference type="VEuPathDB" id="FungiDB:ASPSYDRAFT_95517"/>
<keyword evidence="4 7" id="KW-0472">Membrane</keyword>
<feature type="region of interest" description="Disordered" evidence="6">
    <location>
        <begin position="262"/>
        <end position="285"/>
    </location>
</feature>
<evidence type="ECO:0000256" key="7">
    <source>
        <dbReference type="SAM" id="Phobius"/>
    </source>
</evidence>
<feature type="region of interest" description="Disordered" evidence="6">
    <location>
        <begin position="307"/>
        <end position="359"/>
    </location>
</feature>
<evidence type="ECO:0000313" key="10">
    <source>
        <dbReference type="Proteomes" id="UP000184356"/>
    </source>
</evidence>
<evidence type="ECO:0000313" key="9">
    <source>
        <dbReference type="EMBL" id="OJJ52715.1"/>
    </source>
</evidence>
<feature type="transmembrane region" description="Helical" evidence="7">
    <location>
        <begin position="100"/>
        <end position="117"/>
    </location>
</feature>
<feature type="transmembrane region" description="Helical" evidence="7">
    <location>
        <begin position="172"/>
        <end position="195"/>
    </location>
</feature>
<dbReference type="STRING" id="1036612.A0A1L9SZY0"/>
<evidence type="ECO:0000256" key="2">
    <source>
        <dbReference type="ARBA" id="ARBA00022692"/>
    </source>
</evidence>
<dbReference type="OrthoDB" id="2988756at2759"/>
<evidence type="ECO:0000256" key="3">
    <source>
        <dbReference type="ARBA" id="ARBA00022989"/>
    </source>
</evidence>
<feature type="transmembrane region" description="Helical" evidence="7">
    <location>
        <begin position="6"/>
        <end position="29"/>
    </location>
</feature>
<accession>A0A1L9SZY0</accession>
<comment type="subcellular location">
    <subcellularLocation>
        <location evidence="1">Membrane</location>
        <topology evidence="1">Multi-pass membrane protein</topology>
    </subcellularLocation>
</comment>
<feature type="transmembrane region" description="Helical" evidence="7">
    <location>
        <begin position="207"/>
        <end position="227"/>
    </location>
</feature>
<evidence type="ECO:0000256" key="4">
    <source>
        <dbReference type="ARBA" id="ARBA00023136"/>
    </source>
</evidence>
<dbReference type="InterPro" id="IPR049326">
    <property type="entry name" value="Rhodopsin_dom_fungi"/>
</dbReference>
<reference evidence="10" key="1">
    <citation type="journal article" date="2017" name="Genome Biol.">
        <title>Comparative genomics reveals high biological diversity and specific adaptations in the industrially and medically important fungal genus Aspergillus.</title>
        <authorList>
            <person name="de Vries R.P."/>
            <person name="Riley R."/>
            <person name="Wiebenga A."/>
            <person name="Aguilar-Osorio G."/>
            <person name="Amillis S."/>
            <person name="Uchima C.A."/>
            <person name="Anderluh G."/>
            <person name="Asadollahi M."/>
            <person name="Askin M."/>
            <person name="Barry K."/>
            <person name="Battaglia E."/>
            <person name="Bayram O."/>
            <person name="Benocci T."/>
            <person name="Braus-Stromeyer S.A."/>
            <person name="Caldana C."/>
            <person name="Canovas D."/>
            <person name="Cerqueira G.C."/>
            <person name="Chen F."/>
            <person name="Chen W."/>
            <person name="Choi C."/>
            <person name="Clum A."/>
            <person name="Dos Santos R.A."/>
            <person name="Damasio A.R."/>
            <person name="Diallinas G."/>
            <person name="Emri T."/>
            <person name="Fekete E."/>
            <person name="Flipphi M."/>
            <person name="Freyberg S."/>
            <person name="Gallo A."/>
            <person name="Gournas C."/>
            <person name="Habgood R."/>
            <person name="Hainaut M."/>
            <person name="Harispe M.L."/>
            <person name="Henrissat B."/>
            <person name="Hilden K.S."/>
            <person name="Hope R."/>
            <person name="Hossain A."/>
            <person name="Karabika E."/>
            <person name="Karaffa L."/>
            <person name="Karanyi Z."/>
            <person name="Krasevec N."/>
            <person name="Kuo A."/>
            <person name="Kusch H."/>
            <person name="LaButti K."/>
            <person name="Lagendijk E.L."/>
            <person name="Lapidus A."/>
            <person name="Levasseur A."/>
            <person name="Lindquist E."/>
            <person name="Lipzen A."/>
            <person name="Logrieco A.F."/>
            <person name="MacCabe A."/>
            <person name="Maekelae M.R."/>
            <person name="Malavazi I."/>
            <person name="Melin P."/>
            <person name="Meyer V."/>
            <person name="Mielnichuk N."/>
            <person name="Miskei M."/>
            <person name="Molnar A.P."/>
            <person name="Mule G."/>
            <person name="Ngan C.Y."/>
            <person name="Orejas M."/>
            <person name="Orosz E."/>
            <person name="Ouedraogo J.P."/>
            <person name="Overkamp K.M."/>
            <person name="Park H.-S."/>
            <person name="Perrone G."/>
            <person name="Piumi F."/>
            <person name="Punt P.J."/>
            <person name="Ram A.F."/>
            <person name="Ramon A."/>
            <person name="Rauscher S."/>
            <person name="Record E."/>
            <person name="Riano-Pachon D.M."/>
            <person name="Robert V."/>
            <person name="Roehrig J."/>
            <person name="Ruller R."/>
            <person name="Salamov A."/>
            <person name="Salih N.S."/>
            <person name="Samson R.A."/>
            <person name="Sandor E."/>
            <person name="Sanguinetti M."/>
            <person name="Schuetze T."/>
            <person name="Sepcic K."/>
            <person name="Shelest E."/>
            <person name="Sherlock G."/>
            <person name="Sophianopoulou V."/>
            <person name="Squina F.M."/>
            <person name="Sun H."/>
            <person name="Susca A."/>
            <person name="Todd R.B."/>
            <person name="Tsang A."/>
            <person name="Unkles S.E."/>
            <person name="van de Wiele N."/>
            <person name="van Rossen-Uffink D."/>
            <person name="Oliveira J.V."/>
            <person name="Vesth T.C."/>
            <person name="Visser J."/>
            <person name="Yu J.-H."/>
            <person name="Zhou M."/>
            <person name="Andersen M.R."/>
            <person name="Archer D.B."/>
            <person name="Baker S.E."/>
            <person name="Benoit I."/>
            <person name="Brakhage A.A."/>
            <person name="Braus G.H."/>
            <person name="Fischer R."/>
            <person name="Frisvad J.C."/>
            <person name="Goldman G.H."/>
            <person name="Houbraken J."/>
            <person name="Oakley B."/>
            <person name="Pocsi I."/>
            <person name="Scazzocchio C."/>
            <person name="Seiboth B."/>
            <person name="vanKuyk P.A."/>
            <person name="Wortman J."/>
            <person name="Dyer P.S."/>
            <person name="Grigoriev I.V."/>
        </authorList>
    </citation>
    <scope>NUCLEOTIDE SEQUENCE [LARGE SCALE GENOMIC DNA]</scope>
    <source>
        <strain evidence="10">CBS 593.65</strain>
    </source>
</reference>